<dbReference type="SUPFAM" id="SSF52540">
    <property type="entry name" value="P-loop containing nucleoside triphosphate hydrolases"/>
    <property type="match status" value="1"/>
</dbReference>
<evidence type="ECO:0000256" key="1">
    <source>
        <dbReference type="ARBA" id="ARBA00022741"/>
    </source>
</evidence>
<organism evidence="5 6">
    <name type="scientific">Tetrabaena socialis</name>
    <dbReference type="NCBI Taxonomy" id="47790"/>
    <lineage>
        <taxon>Eukaryota</taxon>
        <taxon>Viridiplantae</taxon>
        <taxon>Chlorophyta</taxon>
        <taxon>core chlorophytes</taxon>
        <taxon>Chlorophyceae</taxon>
        <taxon>CS clade</taxon>
        <taxon>Chlamydomonadales</taxon>
        <taxon>Tetrabaenaceae</taxon>
        <taxon>Tetrabaena</taxon>
    </lineage>
</organism>
<dbReference type="GO" id="GO:0016887">
    <property type="term" value="F:ATP hydrolysis activity"/>
    <property type="evidence" value="ECO:0007669"/>
    <property type="project" value="TreeGrafter"/>
</dbReference>
<keyword evidence="6" id="KW-1185">Reference proteome</keyword>
<dbReference type="PANTHER" id="PTHR11638:SF18">
    <property type="entry name" value="HEAT SHOCK PROTEIN 104"/>
    <property type="match status" value="1"/>
</dbReference>
<evidence type="ECO:0000313" key="5">
    <source>
        <dbReference type="EMBL" id="PNH00854.1"/>
    </source>
</evidence>
<dbReference type="InterPro" id="IPR027417">
    <property type="entry name" value="P-loop_NTPase"/>
</dbReference>
<keyword evidence="2" id="KW-0067">ATP-binding</keyword>
<evidence type="ECO:0000313" key="6">
    <source>
        <dbReference type="Proteomes" id="UP000236333"/>
    </source>
</evidence>
<dbReference type="EMBL" id="PGGS01001133">
    <property type="protein sequence ID" value="PNH00854.1"/>
    <property type="molecule type" value="Genomic_DNA"/>
</dbReference>
<proteinExistence type="predicted"/>
<dbReference type="Gene3D" id="1.10.1780.10">
    <property type="entry name" value="Clp, N-terminal domain"/>
    <property type="match status" value="1"/>
</dbReference>
<dbReference type="PANTHER" id="PTHR11638">
    <property type="entry name" value="ATP-DEPENDENT CLP PROTEASE"/>
    <property type="match status" value="1"/>
</dbReference>
<keyword evidence="1" id="KW-0547">Nucleotide-binding</keyword>
<evidence type="ECO:0000256" key="2">
    <source>
        <dbReference type="ARBA" id="ARBA00022840"/>
    </source>
</evidence>
<dbReference type="InterPro" id="IPR004176">
    <property type="entry name" value="Clp_R_N"/>
</dbReference>
<dbReference type="GO" id="GO:0005737">
    <property type="term" value="C:cytoplasm"/>
    <property type="evidence" value="ECO:0007669"/>
    <property type="project" value="TreeGrafter"/>
</dbReference>
<dbReference type="Gene3D" id="3.40.50.300">
    <property type="entry name" value="P-loop containing nucleotide triphosphate hydrolases"/>
    <property type="match status" value="1"/>
</dbReference>
<dbReference type="Proteomes" id="UP000236333">
    <property type="component" value="Unassembled WGS sequence"/>
</dbReference>
<reference evidence="5 6" key="1">
    <citation type="journal article" date="2017" name="Mol. Biol. Evol.">
        <title>The 4-celled Tetrabaena socialis nuclear genome reveals the essential components for genetic control of cell number at the origin of multicellularity in the volvocine lineage.</title>
        <authorList>
            <person name="Featherston J."/>
            <person name="Arakaki Y."/>
            <person name="Hanschen E.R."/>
            <person name="Ferris P.J."/>
            <person name="Michod R.E."/>
            <person name="Olson B.J.S.C."/>
            <person name="Nozaki H."/>
            <person name="Durand P.M."/>
        </authorList>
    </citation>
    <scope>NUCLEOTIDE SEQUENCE [LARGE SCALE GENOMIC DNA]</scope>
    <source>
        <strain evidence="5 6">NIES-571</strain>
    </source>
</reference>
<comment type="caution">
    <text evidence="5">The sequence shown here is derived from an EMBL/GenBank/DDBJ whole genome shotgun (WGS) entry which is preliminary data.</text>
</comment>
<feature type="domain" description="Clp R" evidence="4">
    <location>
        <begin position="5"/>
        <end position="149"/>
    </location>
</feature>
<evidence type="ECO:0000256" key="3">
    <source>
        <dbReference type="PROSITE-ProRule" id="PRU01251"/>
    </source>
</evidence>
<dbReference type="SUPFAM" id="SSF81923">
    <property type="entry name" value="Double Clp-N motif"/>
    <property type="match status" value="1"/>
</dbReference>
<dbReference type="InterPro" id="IPR036628">
    <property type="entry name" value="Clp_N_dom_sf"/>
</dbReference>
<dbReference type="PROSITE" id="PS51903">
    <property type="entry name" value="CLP_R"/>
    <property type="match status" value="1"/>
</dbReference>
<dbReference type="OrthoDB" id="47330at2759"/>
<protein>
    <submittedName>
        <fullName evidence="5">Chaperone protein ClpB1</fullName>
    </submittedName>
</protein>
<feature type="non-terminal residue" evidence="5">
    <location>
        <position position="222"/>
    </location>
</feature>
<dbReference type="Pfam" id="PF02861">
    <property type="entry name" value="Clp_N"/>
    <property type="match status" value="1"/>
</dbReference>
<keyword evidence="3" id="KW-0677">Repeat</keyword>
<accession>A0A2J7ZKQ9</accession>
<sequence length="222" mass="23188">MSFDPKKATEKVNEILSSAISLATAEQHAVLTPTHLAVVLFEEPHGIARSAAARVGGDAAVASCIRVLRRRLGQLPRVDPAPDSVSPGRELGRVLAAAAKGQRERKDAYLGVDTLLLAVLSAPEVAEALAEAGVARAQLEGALAEVRQASGGGGHVNSQTGDANFEALARYGTDLTANAARADPVIGRDDEIRRIVRVLCRRTKNNPVLIGDPGVGKTAIVE</sequence>
<evidence type="ECO:0000259" key="4">
    <source>
        <dbReference type="PROSITE" id="PS51903"/>
    </source>
</evidence>
<gene>
    <name evidence="5" type="ORF">TSOC_013298</name>
</gene>
<dbReference type="InterPro" id="IPR050130">
    <property type="entry name" value="ClpA_ClpB"/>
</dbReference>
<dbReference type="GO" id="GO:0034605">
    <property type="term" value="P:cellular response to heat"/>
    <property type="evidence" value="ECO:0007669"/>
    <property type="project" value="TreeGrafter"/>
</dbReference>
<name>A0A2J7ZKQ9_9CHLO</name>
<dbReference type="GO" id="GO:0005524">
    <property type="term" value="F:ATP binding"/>
    <property type="evidence" value="ECO:0007669"/>
    <property type="project" value="UniProtKB-KW"/>
</dbReference>
<dbReference type="AlphaFoldDB" id="A0A2J7ZKQ9"/>